<dbReference type="EMBL" id="CP108253">
    <property type="protein sequence ID" value="WTU39257.1"/>
    <property type="molecule type" value="Genomic_DNA"/>
</dbReference>
<evidence type="ECO:0000256" key="1">
    <source>
        <dbReference type="ARBA" id="ARBA00004651"/>
    </source>
</evidence>
<gene>
    <name evidence="9" type="ORF">OHV25_06545</name>
</gene>
<dbReference type="AlphaFoldDB" id="A0AAU2GWH7"/>
<protein>
    <submittedName>
        <fullName evidence="9">AzlC family ABC transporter permease</fullName>
    </submittedName>
</protein>
<feature type="transmembrane region" description="Helical" evidence="8">
    <location>
        <begin position="21"/>
        <end position="44"/>
    </location>
</feature>
<sequence length="235" mass="23617">MDTQLPDRGGAMPRDRFHAGLRAGAGLAAAAFLLAISFGAISQAQGWGPVAPVVCSLVVFSGSAQFALAATLGAGGGVVAAVVAAALVNVRYVPMGIAVARDLRGGPLRRAVEGQAVVDGSWAAAHLGGGRFDRAFLFGATAVQWPAWVAGTALGVVVAPDPALVHRLGLDVLTPGLFLILLFDEVRRDRAGRLPAALGGAVAAALLLVLPTGPALIGAAAAALLALRTTREAVR</sequence>
<dbReference type="PANTHER" id="PTHR34979">
    <property type="entry name" value="INNER MEMBRANE PROTEIN YGAZ"/>
    <property type="match status" value="1"/>
</dbReference>
<keyword evidence="4" id="KW-1003">Cell membrane</keyword>
<comment type="similarity">
    <text evidence="2">Belongs to the AzlC family.</text>
</comment>
<evidence type="ECO:0000256" key="2">
    <source>
        <dbReference type="ARBA" id="ARBA00010735"/>
    </source>
</evidence>
<feature type="transmembrane region" description="Helical" evidence="8">
    <location>
        <begin position="64"/>
        <end position="88"/>
    </location>
</feature>
<keyword evidence="6 8" id="KW-1133">Transmembrane helix</keyword>
<comment type="subcellular location">
    <subcellularLocation>
        <location evidence="1">Cell membrane</location>
        <topology evidence="1">Multi-pass membrane protein</topology>
    </subcellularLocation>
</comment>
<reference evidence="9" key="1">
    <citation type="submission" date="2022-10" db="EMBL/GenBank/DDBJ databases">
        <title>The complete genomes of actinobacterial strains from the NBC collection.</title>
        <authorList>
            <person name="Joergensen T.S."/>
            <person name="Alvarez Arevalo M."/>
            <person name="Sterndorff E.B."/>
            <person name="Faurdal D."/>
            <person name="Vuksanovic O."/>
            <person name="Mourched A.-S."/>
            <person name="Charusanti P."/>
            <person name="Shaw S."/>
            <person name="Blin K."/>
            <person name="Weber T."/>
        </authorList>
    </citation>
    <scope>NUCLEOTIDE SEQUENCE</scope>
    <source>
        <strain evidence="9">NBC_00060</strain>
    </source>
</reference>
<evidence type="ECO:0000313" key="9">
    <source>
        <dbReference type="EMBL" id="WTU39257.1"/>
    </source>
</evidence>
<keyword evidence="3" id="KW-0813">Transport</keyword>
<evidence type="ECO:0000256" key="3">
    <source>
        <dbReference type="ARBA" id="ARBA00022448"/>
    </source>
</evidence>
<dbReference type="GO" id="GO:1903785">
    <property type="term" value="P:L-valine transmembrane transport"/>
    <property type="evidence" value="ECO:0007669"/>
    <property type="project" value="TreeGrafter"/>
</dbReference>
<dbReference type="PANTHER" id="PTHR34979:SF1">
    <property type="entry name" value="INNER MEMBRANE PROTEIN YGAZ"/>
    <property type="match status" value="1"/>
</dbReference>
<keyword evidence="5 8" id="KW-0812">Transmembrane</keyword>
<dbReference type="Pfam" id="PF03591">
    <property type="entry name" value="AzlC"/>
    <property type="match status" value="1"/>
</dbReference>
<evidence type="ECO:0000256" key="7">
    <source>
        <dbReference type="ARBA" id="ARBA00023136"/>
    </source>
</evidence>
<feature type="transmembrane region" description="Helical" evidence="8">
    <location>
        <begin position="195"/>
        <end position="227"/>
    </location>
</feature>
<evidence type="ECO:0000256" key="8">
    <source>
        <dbReference type="SAM" id="Phobius"/>
    </source>
</evidence>
<dbReference type="GO" id="GO:0005886">
    <property type="term" value="C:plasma membrane"/>
    <property type="evidence" value="ECO:0007669"/>
    <property type="project" value="UniProtKB-SubCell"/>
</dbReference>
<evidence type="ECO:0000256" key="6">
    <source>
        <dbReference type="ARBA" id="ARBA00022989"/>
    </source>
</evidence>
<feature type="transmembrane region" description="Helical" evidence="8">
    <location>
        <begin position="135"/>
        <end position="158"/>
    </location>
</feature>
<evidence type="ECO:0000256" key="5">
    <source>
        <dbReference type="ARBA" id="ARBA00022692"/>
    </source>
</evidence>
<accession>A0AAU2GWH7</accession>
<dbReference type="InterPro" id="IPR011606">
    <property type="entry name" value="Brnchd-chn_aa_trnsp_permease"/>
</dbReference>
<keyword evidence="7 8" id="KW-0472">Membrane</keyword>
<organism evidence="9">
    <name type="scientific">Streptomyces sp. NBC_00060</name>
    <dbReference type="NCBI Taxonomy" id="2975636"/>
    <lineage>
        <taxon>Bacteria</taxon>
        <taxon>Bacillati</taxon>
        <taxon>Actinomycetota</taxon>
        <taxon>Actinomycetes</taxon>
        <taxon>Kitasatosporales</taxon>
        <taxon>Streptomycetaceae</taxon>
        <taxon>Streptomyces</taxon>
    </lineage>
</organism>
<evidence type="ECO:0000256" key="4">
    <source>
        <dbReference type="ARBA" id="ARBA00022475"/>
    </source>
</evidence>
<name>A0AAU2GWH7_9ACTN</name>
<proteinExistence type="inferred from homology"/>